<dbReference type="STRING" id="218851.A0A2G5D6L8"/>
<dbReference type="PANTHER" id="PTHR46502">
    <property type="entry name" value="C2 DOMAIN-CONTAINING"/>
    <property type="match status" value="1"/>
</dbReference>
<dbReference type="Proteomes" id="UP000230069">
    <property type="component" value="Unassembled WGS sequence"/>
</dbReference>
<dbReference type="InterPro" id="IPR000008">
    <property type="entry name" value="C2_dom"/>
</dbReference>
<protein>
    <recommendedName>
        <fullName evidence="3">C2 domain-containing protein</fullName>
    </recommendedName>
</protein>
<dbReference type="InterPro" id="IPR035892">
    <property type="entry name" value="C2_domain_sf"/>
</dbReference>
<reference evidence="4 5" key="1">
    <citation type="submission" date="2017-09" db="EMBL/GenBank/DDBJ databases">
        <title>WGS assembly of Aquilegia coerulea Goldsmith.</title>
        <authorList>
            <person name="Hodges S."/>
            <person name="Kramer E."/>
            <person name="Nordborg M."/>
            <person name="Tomkins J."/>
            <person name="Borevitz J."/>
            <person name="Derieg N."/>
            <person name="Yan J."/>
            <person name="Mihaltcheva S."/>
            <person name="Hayes R.D."/>
            <person name="Rokhsar D."/>
        </authorList>
    </citation>
    <scope>NUCLEOTIDE SEQUENCE [LARGE SCALE GENOMIC DNA]</scope>
    <source>
        <strain evidence="5">cv. Goldsmith</strain>
    </source>
</reference>
<dbReference type="Gene3D" id="2.60.40.150">
    <property type="entry name" value="C2 domain"/>
    <property type="match status" value="1"/>
</dbReference>
<dbReference type="PROSITE" id="PS50004">
    <property type="entry name" value="C2"/>
    <property type="match status" value="1"/>
</dbReference>
<dbReference type="SMART" id="SM00239">
    <property type="entry name" value="C2"/>
    <property type="match status" value="1"/>
</dbReference>
<evidence type="ECO:0000256" key="1">
    <source>
        <dbReference type="ARBA" id="ARBA00022723"/>
    </source>
</evidence>
<sequence>MSSGILEVVLVDAKNLMDTDAFGKIEPYVVIRYGNQERKSRVSRVIAGSNPTWNESFMFNVECPKGANDQHKITFRIMDKDTFSADDFVGESIIYVKDVVSLGMEKGTAKLPPTKHRVVLENKRYYGEIQVGVAFISKCASATHQFEDENVQDIGGWKQSLHVI</sequence>
<evidence type="ECO:0000259" key="3">
    <source>
        <dbReference type="PROSITE" id="PS50004"/>
    </source>
</evidence>
<dbReference type="PANTHER" id="PTHR46502:SF15">
    <property type="entry name" value="16 KDA PHLOEM PROTEIN 1"/>
    <property type="match status" value="1"/>
</dbReference>
<keyword evidence="5" id="KW-1185">Reference proteome</keyword>
<feature type="domain" description="C2" evidence="3">
    <location>
        <begin position="1"/>
        <end position="109"/>
    </location>
</feature>
<dbReference type="AlphaFoldDB" id="A0A2G5D6L8"/>
<proteinExistence type="predicted"/>
<gene>
    <name evidence="4" type="ORF">AQUCO_02700380v1</name>
</gene>
<evidence type="ECO:0000313" key="4">
    <source>
        <dbReference type="EMBL" id="PIA39161.1"/>
    </source>
</evidence>
<evidence type="ECO:0000256" key="2">
    <source>
        <dbReference type="ARBA" id="ARBA00022837"/>
    </source>
</evidence>
<organism evidence="4 5">
    <name type="scientific">Aquilegia coerulea</name>
    <name type="common">Rocky mountain columbine</name>
    <dbReference type="NCBI Taxonomy" id="218851"/>
    <lineage>
        <taxon>Eukaryota</taxon>
        <taxon>Viridiplantae</taxon>
        <taxon>Streptophyta</taxon>
        <taxon>Embryophyta</taxon>
        <taxon>Tracheophyta</taxon>
        <taxon>Spermatophyta</taxon>
        <taxon>Magnoliopsida</taxon>
        <taxon>Ranunculales</taxon>
        <taxon>Ranunculaceae</taxon>
        <taxon>Thalictroideae</taxon>
        <taxon>Aquilegia</taxon>
    </lineage>
</organism>
<dbReference type="OrthoDB" id="419768at2759"/>
<name>A0A2G5D6L8_AQUCA</name>
<dbReference type="GO" id="GO:0046872">
    <property type="term" value="F:metal ion binding"/>
    <property type="evidence" value="ECO:0007669"/>
    <property type="project" value="UniProtKB-KW"/>
</dbReference>
<accession>A0A2G5D6L8</accession>
<evidence type="ECO:0000313" key="5">
    <source>
        <dbReference type="Proteomes" id="UP000230069"/>
    </source>
</evidence>
<keyword evidence="1" id="KW-0479">Metal-binding</keyword>
<dbReference type="Pfam" id="PF00168">
    <property type="entry name" value="C2"/>
    <property type="match status" value="1"/>
</dbReference>
<dbReference type="InParanoid" id="A0A2G5D6L8"/>
<dbReference type="SUPFAM" id="SSF49562">
    <property type="entry name" value="C2 domain (Calcium/lipid-binding domain, CaLB)"/>
    <property type="match status" value="1"/>
</dbReference>
<keyword evidence="2" id="KW-0106">Calcium</keyword>
<dbReference type="EMBL" id="KZ305044">
    <property type="protein sequence ID" value="PIA39161.1"/>
    <property type="molecule type" value="Genomic_DNA"/>
</dbReference>